<organism evidence="3 4">
    <name type="scientific">Pseudozyma flocculosa</name>
    <dbReference type="NCBI Taxonomy" id="84751"/>
    <lineage>
        <taxon>Eukaryota</taxon>
        <taxon>Fungi</taxon>
        <taxon>Dikarya</taxon>
        <taxon>Basidiomycota</taxon>
        <taxon>Ustilaginomycotina</taxon>
        <taxon>Ustilaginomycetes</taxon>
        <taxon>Ustilaginales</taxon>
        <taxon>Ustilaginaceae</taxon>
        <taxon>Pseudozyma</taxon>
    </lineage>
</organism>
<evidence type="ECO:0000256" key="2">
    <source>
        <dbReference type="SAM" id="SignalP"/>
    </source>
</evidence>
<sequence>MRLPQPSIVLLLAVVGGLFALPAEAPPPFPNRGWANAEHDLVGYYDDLGDIADLPLLSDFQQPTAQSSASQAAAAVPLSHQPPAGYGHWQPAVDPSYHRFDAYAPTNDALGLSAYHPMNHAYSQADVGPSHYQRAHPDYGQAADHSYFHGTPAPWSADVEGPEGARSAHSQTMPSSPPPDEVSSTTAHDHDPTSHQDDEQPLTVDTWIPAHLIRRAALHPAFGDSVLFEAVQTGLKERLRPYVTSEDFNSRRLSSLISFGNAPTGWTDFDHRSRVVLAVRRRVAPRVRRKEQDVWLFRNLETPTHTVIFFRDLVLRAFLQEHQLAHIRTFTAFAIPRRSTHNMVFVGQVHVNEVVSGKQEPRGRIEAVPGTSTWAVRS</sequence>
<keyword evidence="4" id="KW-1185">Reference proteome</keyword>
<evidence type="ECO:0000313" key="4">
    <source>
        <dbReference type="Proteomes" id="UP000323386"/>
    </source>
</evidence>
<dbReference type="AlphaFoldDB" id="A0A5C3FB79"/>
<feature type="compositionally biased region" description="Basic and acidic residues" evidence="1">
    <location>
        <begin position="187"/>
        <end position="198"/>
    </location>
</feature>
<feature type="chain" id="PRO_5022824356" evidence="2">
    <location>
        <begin position="26"/>
        <end position="378"/>
    </location>
</feature>
<feature type="region of interest" description="Disordered" evidence="1">
    <location>
        <begin position="128"/>
        <end position="203"/>
    </location>
</feature>
<proteinExistence type="predicted"/>
<evidence type="ECO:0000313" key="3">
    <source>
        <dbReference type="EMBL" id="SPO41714.1"/>
    </source>
</evidence>
<feature type="signal peptide" evidence="2">
    <location>
        <begin position="1"/>
        <end position="25"/>
    </location>
</feature>
<accession>A0A5C3FB79</accession>
<reference evidence="3 4" key="1">
    <citation type="submission" date="2018-03" db="EMBL/GenBank/DDBJ databases">
        <authorList>
            <person name="Guldener U."/>
        </authorList>
    </citation>
    <scope>NUCLEOTIDE SEQUENCE [LARGE SCALE GENOMIC DNA]</scope>
    <source>
        <strain evidence="3 4">DAOM196992</strain>
    </source>
</reference>
<protein>
    <submittedName>
        <fullName evidence="3">Uncharacterized protein</fullName>
    </submittedName>
</protein>
<name>A0A5C3FB79_9BASI</name>
<keyword evidence="2" id="KW-0732">Signal</keyword>
<dbReference type="EMBL" id="OOIP01000030">
    <property type="protein sequence ID" value="SPO41714.1"/>
    <property type="molecule type" value="Genomic_DNA"/>
</dbReference>
<evidence type="ECO:0000256" key="1">
    <source>
        <dbReference type="SAM" id="MobiDB-lite"/>
    </source>
</evidence>
<dbReference type="Proteomes" id="UP000323386">
    <property type="component" value="Unassembled WGS sequence"/>
</dbReference>
<gene>
    <name evidence="3" type="ORF">PSFLO_07196</name>
</gene>